<feature type="non-terminal residue" evidence="2">
    <location>
        <position position="102"/>
    </location>
</feature>
<accession>A0A812X3B2</accession>
<proteinExistence type="predicted"/>
<dbReference type="AlphaFoldDB" id="A0A812X3B2"/>
<dbReference type="EMBL" id="CAJNJA010036538">
    <property type="protein sequence ID" value="CAE7721640.1"/>
    <property type="molecule type" value="Genomic_DNA"/>
</dbReference>
<feature type="compositionally biased region" description="Basic residues" evidence="1">
    <location>
        <begin position="29"/>
        <end position="42"/>
    </location>
</feature>
<keyword evidence="3" id="KW-1185">Reference proteome</keyword>
<organism evidence="2 3">
    <name type="scientific">Symbiodinium necroappetens</name>
    <dbReference type="NCBI Taxonomy" id="1628268"/>
    <lineage>
        <taxon>Eukaryota</taxon>
        <taxon>Sar</taxon>
        <taxon>Alveolata</taxon>
        <taxon>Dinophyceae</taxon>
        <taxon>Suessiales</taxon>
        <taxon>Symbiodiniaceae</taxon>
        <taxon>Symbiodinium</taxon>
    </lineage>
</organism>
<protein>
    <submittedName>
        <fullName evidence="2">Uncharacterized protein</fullName>
    </submittedName>
</protein>
<comment type="caution">
    <text evidence="2">The sequence shown here is derived from an EMBL/GenBank/DDBJ whole genome shotgun (WGS) entry which is preliminary data.</text>
</comment>
<evidence type="ECO:0000313" key="3">
    <source>
        <dbReference type="Proteomes" id="UP000601435"/>
    </source>
</evidence>
<evidence type="ECO:0000256" key="1">
    <source>
        <dbReference type="SAM" id="MobiDB-lite"/>
    </source>
</evidence>
<name>A0A812X3B2_9DINO</name>
<feature type="compositionally biased region" description="Basic residues" evidence="1">
    <location>
        <begin position="69"/>
        <end position="81"/>
    </location>
</feature>
<sequence length="102" mass="11296">DMPQTAICTQPREAFGPGETSHLSSSSRHGQRQSRRLGRALRSRCSGEYSGGGSGSGQRVRGFYGLRAERRHHRFLERRRSRAGEGICPPRSGEPRPLVLPP</sequence>
<reference evidence="2" key="1">
    <citation type="submission" date="2021-02" db="EMBL/GenBank/DDBJ databases">
        <authorList>
            <person name="Dougan E. K."/>
            <person name="Rhodes N."/>
            <person name="Thang M."/>
            <person name="Chan C."/>
        </authorList>
    </citation>
    <scope>NUCLEOTIDE SEQUENCE</scope>
</reference>
<gene>
    <name evidence="2" type="ORF">SNEC2469_LOCUS20808</name>
</gene>
<dbReference type="Proteomes" id="UP000601435">
    <property type="component" value="Unassembled WGS sequence"/>
</dbReference>
<evidence type="ECO:0000313" key="2">
    <source>
        <dbReference type="EMBL" id="CAE7721640.1"/>
    </source>
</evidence>
<feature type="region of interest" description="Disordered" evidence="1">
    <location>
        <begin position="1"/>
        <end position="102"/>
    </location>
</feature>